<dbReference type="AlphaFoldDB" id="A0A8H5M0E1"/>
<comment type="caution">
    <text evidence="2">The sequence shown here is derived from an EMBL/GenBank/DDBJ whole genome shotgun (WGS) entry which is preliminary data.</text>
</comment>
<evidence type="ECO:0000313" key="3">
    <source>
        <dbReference type="Proteomes" id="UP000565441"/>
    </source>
</evidence>
<accession>A0A8H5M0E1</accession>
<organism evidence="2 3">
    <name type="scientific">Tricholomella constricta</name>
    <dbReference type="NCBI Taxonomy" id="117010"/>
    <lineage>
        <taxon>Eukaryota</taxon>
        <taxon>Fungi</taxon>
        <taxon>Dikarya</taxon>
        <taxon>Basidiomycota</taxon>
        <taxon>Agaricomycotina</taxon>
        <taxon>Agaricomycetes</taxon>
        <taxon>Agaricomycetidae</taxon>
        <taxon>Agaricales</taxon>
        <taxon>Tricholomatineae</taxon>
        <taxon>Lyophyllaceae</taxon>
        <taxon>Tricholomella</taxon>
    </lineage>
</organism>
<dbReference type="EMBL" id="JAACJP010000029">
    <property type="protein sequence ID" value="KAF5376238.1"/>
    <property type="molecule type" value="Genomic_DNA"/>
</dbReference>
<name>A0A8H5M0E1_9AGAR</name>
<feature type="compositionally biased region" description="Basic and acidic residues" evidence="1">
    <location>
        <begin position="103"/>
        <end position="112"/>
    </location>
</feature>
<evidence type="ECO:0000256" key="1">
    <source>
        <dbReference type="SAM" id="MobiDB-lite"/>
    </source>
</evidence>
<feature type="region of interest" description="Disordered" evidence="1">
    <location>
        <begin position="30"/>
        <end position="144"/>
    </location>
</feature>
<sequence>MEELGSSKRNGIEGLGNELKDAFFADLASTETAASEKPRSAAKVDVSLAATKGKPKLKKKATDDPFASDDDEVQAKTAKGKPQLKRKVADKPFVSDDDDAEEEAKRKAELRTRKAKATSSSKKRQIIDSDDENEVMPKKRRSVK</sequence>
<gene>
    <name evidence="2" type="ORF">D9615_008478</name>
</gene>
<protein>
    <submittedName>
        <fullName evidence="2">Uncharacterized protein</fullName>
    </submittedName>
</protein>
<dbReference type="Proteomes" id="UP000565441">
    <property type="component" value="Unassembled WGS sequence"/>
</dbReference>
<proteinExistence type="predicted"/>
<reference evidence="2 3" key="1">
    <citation type="journal article" date="2020" name="ISME J.">
        <title>Uncovering the hidden diversity of litter-decomposition mechanisms in mushroom-forming fungi.</title>
        <authorList>
            <person name="Floudas D."/>
            <person name="Bentzer J."/>
            <person name="Ahren D."/>
            <person name="Johansson T."/>
            <person name="Persson P."/>
            <person name="Tunlid A."/>
        </authorList>
    </citation>
    <scope>NUCLEOTIDE SEQUENCE [LARGE SCALE GENOMIC DNA]</scope>
    <source>
        <strain evidence="2 3">CBS 661.87</strain>
    </source>
</reference>
<evidence type="ECO:0000313" key="2">
    <source>
        <dbReference type="EMBL" id="KAF5376238.1"/>
    </source>
</evidence>
<keyword evidence="3" id="KW-1185">Reference proteome</keyword>
<feature type="compositionally biased region" description="Basic residues" evidence="1">
    <location>
        <begin position="113"/>
        <end position="124"/>
    </location>
</feature>